<dbReference type="EMBL" id="CP001928">
    <property type="protein sequence ID" value="ADI37403.1"/>
    <property type="molecule type" value="Genomic_DNA"/>
</dbReference>
<feature type="coiled-coil region" evidence="1">
    <location>
        <begin position="422"/>
        <end position="449"/>
    </location>
</feature>
<dbReference type="OrthoDB" id="19453at2"/>
<evidence type="ECO:0000313" key="2">
    <source>
        <dbReference type="EMBL" id="ADI37403.1"/>
    </source>
</evidence>
<evidence type="ECO:0000313" key="3">
    <source>
        <dbReference type="Proteomes" id="UP000001505"/>
    </source>
</evidence>
<sequence length="984" mass="114084">MSDNILSEINLPLEDPRFYAEVHRAVYQAGKNRRRLEVDQLFGKEYTKLSQQLDISFLQESCSVRNQLKTRRLARLLINDEGFLDKKTLEEALKAAKKFVYPLGPDRQYDAVRNEHILKSLQYLQDNPKIERQLLLITRPNMHKIAEQIIRDTLQLPQKTMITDVHARQAALAAWLCYLRQNVGSCFATAPAIIVQGEQPEVLLKDIQEMFATGRLRRVVEGEEYAVPISYSWGAGELRKIFLFSQNMNFDEPGIWSSPGLLRALVNVGAIDERLHLNDQFVVLKELIKAVLETWDAPGGWFYANAEQVLEKILLRYFELIKEDVEEFLLRPKGIVHDSLMMHVVKERGASAGKSDRCRQFLSAFEQAKNHFKSLSENALLKTWEFTLASFAETKAQFTKWNLYSSLGLKPEDAGGIGPRLYEVINRLLEECNEKVGRYQEEYEVLYNQLQYLRRRSRSVGSEKDAQWVRIEYQSKANEFYSIEALRDKWHMKARRYSQLYDVLIDWYYRLFPEYFQEVYDPDIHEVTSGPYDDSPAGFRLLYKYGRSNTSQWALIHNHTEFIDALVNFFTAAERELSASDEMKEFEGDLAEITTRIVTHIRSEEFLESAFHRMAHVHGAPIVRDPLKNMEKIQKKPWVYTSGGAITTLISCYFRLGEKPKDLSRWVENAMELMIFLIDCVKEAPQQVLDEVLAEENKSFLMHSPTHAFLLKPGFPDFREGWKSSDYTFSWVRDRYVKPAEDFVRSIYLDDEKMKFIVDELMEYVHPNIRPYFKQTFYAIGGSMSAQDFRYHMVDTIEVTRGLQIGGRGCISAQQIDSVLFSTLPLTPGYQLVERVERIIERLVELTDEEKKQAISLCEQLSGKISAPKFVSAKGLQEIVRSLMMLVKLETTGSVNYPKLIAEIAQQEGFALPKPFVFADTNWVKNYFSFVVNPGNGNLELWRTDDLGIVGEPMSEWKGWIDGTRKKPDWGVFNRAYEYRLGPE</sequence>
<dbReference type="KEGG" id="wch:wcw_0026"/>
<gene>
    <name evidence="2" type="ordered locus">wcw_0026</name>
</gene>
<proteinExistence type="predicted"/>
<name>D6YTE2_WADCW</name>
<reference evidence="2 3" key="1">
    <citation type="journal article" date="2010" name="PLoS ONE">
        <title>The Waddlia genome: a window into chlamydial biology.</title>
        <authorList>
            <person name="Bertelli C."/>
            <person name="Collyn F."/>
            <person name="Croxatto A."/>
            <person name="Ruckert C."/>
            <person name="Polkinghorne A."/>
            <person name="Kebbi-Beghdadi C."/>
            <person name="Goesmann A."/>
            <person name="Vaughan L."/>
            <person name="Greub G."/>
        </authorList>
    </citation>
    <scope>NUCLEOTIDE SEQUENCE [LARGE SCALE GENOMIC DNA]</scope>
    <source>
        <strain evidence="3">ATCC VR-1470 / WSU 86-1044</strain>
    </source>
</reference>
<evidence type="ECO:0000256" key="1">
    <source>
        <dbReference type="SAM" id="Coils"/>
    </source>
</evidence>
<dbReference type="Proteomes" id="UP000001505">
    <property type="component" value="Chromosome"/>
</dbReference>
<dbReference type="STRING" id="716544.wcw_0026"/>
<dbReference type="RefSeq" id="WP_013181131.1">
    <property type="nucleotide sequence ID" value="NC_014225.1"/>
</dbReference>
<organism evidence="2 3">
    <name type="scientific">Waddlia chondrophila (strain ATCC VR-1470 / WSU 86-1044)</name>
    <dbReference type="NCBI Taxonomy" id="716544"/>
    <lineage>
        <taxon>Bacteria</taxon>
        <taxon>Pseudomonadati</taxon>
        <taxon>Chlamydiota</taxon>
        <taxon>Chlamydiia</taxon>
        <taxon>Parachlamydiales</taxon>
        <taxon>Waddliaceae</taxon>
        <taxon>Waddlia</taxon>
    </lineage>
</organism>
<dbReference type="eggNOG" id="COG1196">
    <property type="taxonomic scope" value="Bacteria"/>
</dbReference>
<dbReference type="AlphaFoldDB" id="D6YTE2"/>
<protein>
    <submittedName>
        <fullName evidence="2">Uncharacterized protein</fullName>
    </submittedName>
</protein>
<keyword evidence="3" id="KW-1185">Reference proteome</keyword>
<accession>D6YTE2</accession>
<dbReference type="HOGENOM" id="CLU_308537_0_0_0"/>
<keyword evidence="1" id="KW-0175">Coiled coil</keyword>